<evidence type="ECO:0000256" key="2">
    <source>
        <dbReference type="ARBA" id="ARBA00023295"/>
    </source>
</evidence>
<reference evidence="4" key="1">
    <citation type="submission" date="2020-07" db="EMBL/GenBank/DDBJ databases">
        <title>Vallitalea pronyensis genome.</title>
        <authorList>
            <person name="Postec A."/>
        </authorList>
    </citation>
    <scope>NUCLEOTIDE SEQUENCE</scope>
    <source>
        <strain evidence="4">FatNI3</strain>
    </source>
</reference>
<dbReference type="PANTHER" id="PTHR12304">
    <property type="entry name" value="INOSINE-URIDINE PREFERRING NUCLEOSIDE HYDROLASE"/>
    <property type="match status" value="1"/>
</dbReference>
<dbReference type="SUPFAM" id="SSF53590">
    <property type="entry name" value="Nucleoside hydrolase"/>
    <property type="match status" value="1"/>
</dbReference>
<sequence length="292" mass="33782">MKEWIILDTDIGGDIDDTWALALLLKMDCYDIKLISITGYDTFYQVQLTAKLLTIAGREDIPIAYNLPQDCNRGAQDRWIEDFSLEHYRGRIYTGTLEPMKKVIHESRDKVKILSIGDKTNVAELLRNHDEAVHKCIVYSMQGSFDETFAETNIRSDFQSARQLLAYDVEKHIIPTDVCGKTKLDGSYYEALLASEDSLVKAVLDNYRIWWEDCDWNEHQQNVDIESSILYDPVTLMYMYDESAFTHEDMDMYVDFNGLTHIESGYGNRVHCATGIIDEEKLKKDMVRLLLE</sequence>
<gene>
    <name evidence="4" type="ORF">HZI73_10875</name>
</gene>
<keyword evidence="1 4" id="KW-0378">Hydrolase</keyword>
<dbReference type="Gene3D" id="3.90.245.10">
    <property type="entry name" value="Ribonucleoside hydrolase-like"/>
    <property type="match status" value="1"/>
</dbReference>
<evidence type="ECO:0000256" key="1">
    <source>
        <dbReference type="ARBA" id="ARBA00022801"/>
    </source>
</evidence>
<keyword evidence="2" id="KW-0326">Glycosidase</keyword>
<dbReference type="PANTHER" id="PTHR12304:SF4">
    <property type="entry name" value="URIDINE NUCLEOSIDASE"/>
    <property type="match status" value="1"/>
</dbReference>
<dbReference type="RefSeq" id="WP_212698256.1">
    <property type="nucleotide sequence ID" value="NZ_CP058649.1"/>
</dbReference>
<dbReference type="EMBL" id="CP058649">
    <property type="protein sequence ID" value="QUI22761.1"/>
    <property type="molecule type" value="Genomic_DNA"/>
</dbReference>
<evidence type="ECO:0000313" key="5">
    <source>
        <dbReference type="Proteomes" id="UP000683246"/>
    </source>
</evidence>
<organism evidence="4 5">
    <name type="scientific">Vallitalea pronyensis</name>
    <dbReference type="NCBI Taxonomy" id="1348613"/>
    <lineage>
        <taxon>Bacteria</taxon>
        <taxon>Bacillati</taxon>
        <taxon>Bacillota</taxon>
        <taxon>Clostridia</taxon>
        <taxon>Lachnospirales</taxon>
        <taxon>Vallitaleaceae</taxon>
        <taxon>Vallitalea</taxon>
    </lineage>
</organism>
<dbReference type="KEGG" id="vpy:HZI73_10875"/>
<evidence type="ECO:0000313" key="4">
    <source>
        <dbReference type="EMBL" id="QUI22761.1"/>
    </source>
</evidence>
<keyword evidence="5" id="KW-1185">Reference proteome</keyword>
<dbReference type="InterPro" id="IPR023186">
    <property type="entry name" value="IUNH"/>
</dbReference>
<dbReference type="Pfam" id="PF01156">
    <property type="entry name" value="IU_nuc_hydro"/>
    <property type="match status" value="1"/>
</dbReference>
<dbReference type="GO" id="GO:0008477">
    <property type="term" value="F:purine nucleosidase activity"/>
    <property type="evidence" value="ECO:0007669"/>
    <property type="project" value="TreeGrafter"/>
</dbReference>
<proteinExistence type="predicted"/>
<dbReference type="InterPro" id="IPR001910">
    <property type="entry name" value="Inosine/uridine_hydrolase_dom"/>
</dbReference>
<evidence type="ECO:0000259" key="3">
    <source>
        <dbReference type="Pfam" id="PF01156"/>
    </source>
</evidence>
<dbReference type="AlphaFoldDB" id="A0A8J8MJQ2"/>
<protein>
    <submittedName>
        <fullName evidence="4">Nucleoside hydrolase</fullName>
    </submittedName>
</protein>
<name>A0A8J8MJQ2_9FIRM</name>
<dbReference type="GO" id="GO:0005829">
    <property type="term" value="C:cytosol"/>
    <property type="evidence" value="ECO:0007669"/>
    <property type="project" value="TreeGrafter"/>
</dbReference>
<accession>A0A8J8MJQ2</accession>
<feature type="domain" description="Inosine/uridine-preferring nucleoside hydrolase" evidence="3">
    <location>
        <begin position="5"/>
        <end position="258"/>
    </location>
</feature>
<dbReference type="InterPro" id="IPR036452">
    <property type="entry name" value="Ribo_hydro-like"/>
</dbReference>
<dbReference type="GO" id="GO:0006152">
    <property type="term" value="P:purine nucleoside catabolic process"/>
    <property type="evidence" value="ECO:0007669"/>
    <property type="project" value="TreeGrafter"/>
</dbReference>
<dbReference type="Proteomes" id="UP000683246">
    <property type="component" value="Chromosome"/>
</dbReference>